<dbReference type="InterPro" id="IPR051540">
    <property type="entry name" value="S-2-haloacid_dehalogenase"/>
</dbReference>
<evidence type="ECO:0000256" key="1">
    <source>
        <dbReference type="ARBA" id="ARBA00022801"/>
    </source>
</evidence>
<dbReference type="InterPro" id="IPR023198">
    <property type="entry name" value="PGP-like_dom2"/>
</dbReference>
<dbReference type="SFLD" id="SFLDS00003">
    <property type="entry name" value="Haloacid_Dehalogenase"/>
    <property type="match status" value="1"/>
</dbReference>
<name>A0A8H3W0Z7_9PEZI</name>
<protein>
    <submittedName>
        <fullName evidence="2">Haloacid dehalogenase</fullName>
    </submittedName>
</protein>
<dbReference type="Pfam" id="PF00702">
    <property type="entry name" value="Hydrolase"/>
    <property type="match status" value="1"/>
</dbReference>
<organism evidence="2 3">
    <name type="scientific">Colletotrichum asianum</name>
    <dbReference type="NCBI Taxonomy" id="702518"/>
    <lineage>
        <taxon>Eukaryota</taxon>
        <taxon>Fungi</taxon>
        <taxon>Dikarya</taxon>
        <taxon>Ascomycota</taxon>
        <taxon>Pezizomycotina</taxon>
        <taxon>Sordariomycetes</taxon>
        <taxon>Hypocreomycetidae</taxon>
        <taxon>Glomerellales</taxon>
        <taxon>Glomerellaceae</taxon>
        <taxon>Colletotrichum</taxon>
        <taxon>Colletotrichum gloeosporioides species complex</taxon>
    </lineage>
</organism>
<comment type="caution">
    <text evidence="2">The sequence shown here is derived from an EMBL/GenBank/DDBJ whole genome shotgun (WGS) entry which is preliminary data.</text>
</comment>
<proteinExistence type="predicted"/>
<accession>A0A8H3W0Z7</accession>
<dbReference type="Gene3D" id="1.10.150.240">
    <property type="entry name" value="Putative phosphatase, domain 2"/>
    <property type="match status" value="1"/>
</dbReference>
<dbReference type="InterPro" id="IPR036412">
    <property type="entry name" value="HAD-like_sf"/>
</dbReference>
<dbReference type="InterPro" id="IPR023214">
    <property type="entry name" value="HAD_sf"/>
</dbReference>
<dbReference type="SUPFAM" id="SSF56784">
    <property type="entry name" value="HAD-like"/>
    <property type="match status" value="1"/>
</dbReference>
<dbReference type="GO" id="GO:0016791">
    <property type="term" value="F:phosphatase activity"/>
    <property type="evidence" value="ECO:0007669"/>
    <property type="project" value="UniProtKB-ARBA"/>
</dbReference>
<dbReference type="PRINTS" id="PR00413">
    <property type="entry name" value="HADHALOGNASE"/>
</dbReference>
<dbReference type="AlphaFoldDB" id="A0A8H3W0Z7"/>
<gene>
    <name evidence="2" type="ORF">GQ607_015449</name>
</gene>
<dbReference type="InterPro" id="IPR006439">
    <property type="entry name" value="HAD-SF_hydro_IA"/>
</dbReference>
<sequence>MTKRFKAVFFDFMGTCLDWHSSVLQSWPSSIPRDEASKFTLEWRRQYFIENNARFLQDLPPENIDITLNRVLESILDRLPQHTAIFDTSAKQKMIDAWHSQSAWPEVQEAIRSVRQDFGLEVFVHANGTSRLQLDLCRSSGLKFDMLFSSQLLALYKPNLGAYRKALDLIDAKAEEVLMVAAHAYDLRAAKNLGMKTIYIHRWTDDIDEDMVEVKNEFDVFLEGMQNLPDAIKKVSDGSQEI</sequence>
<dbReference type="Proteomes" id="UP000434172">
    <property type="component" value="Unassembled WGS sequence"/>
</dbReference>
<dbReference type="PANTHER" id="PTHR43316:SF4">
    <property type="entry name" value="ACID DEHALOGENASE, PUTATIVE (AFU_ORTHOLOGUE AFUA_8G05870)-RELATED"/>
    <property type="match status" value="1"/>
</dbReference>
<evidence type="ECO:0000313" key="3">
    <source>
        <dbReference type="Proteomes" id="UP000434172"/>
    </source>
</evidence>
<dbReference type="SFLD" id="SFLDG01129">
    <property type="entry name" value="C1.5:_HAD__Beta-PGM__Phosphata"/>
    <property type="match status" value="1"/>
</dbReference>
<keyword evidence="1" id="KW-0378">Hydrolase</keyword>
<dbReference type="EMBL" id="WOWK01000133">
    <property type="protein sequence ID" value="KAF0317322.1"/>
    <property type="molecule type" value="Genomic_DNA"/>
</dbReference>
<dbReference type="NCBIfam" id="TIGR01493">
    <property type="entry name" value="HAD-SF-IA-v2"/>
    <property type="match status" value="1"/>
</dbReference>
<evidence type="ECO:0000313" key="2">
    <source>
        <dbReference type="EMBL" id="KAF0317322.1"/>
    </source>
</evidence>
<keyword evidence="3" id="KW-1185">Reference proteome</keyword>
<dbReference type="Gene3D" id="3.40.50.1000">
    <property type="entry name" value="HAD superfamily/HAD-like"/>
    <property type="match status" value="1"/>
</dbReference>
<reference evidence="2 3" key="1">
    <citation type="submission" date="2019-12" db="EMBL/GenBank/DDBJ databases">
        <title>A genome sequence resource for the geographically widespread anthracnose pathogen Colletotrichum asianum.</title>
        <authorList>
            <person name="Meng Y."/>
        </authorList>
    </citation>
    <scope>NUCLEOTIDE SEQUENCE [LARGE SCALE GENOMIC DNA]</scope>
    <source>
        <strain evidence="2 3">ICMP 18580</strain>
    </source>
</reference>
<dbReference type="PANTHER" id="PTHR43316">
    <property type="entry name" value="HYDROLASE, HALOACID DELAHOGENASE-RELATED"/>
    <property type="match status" value="1"/>
</dbReference>
<dbReference type="OrthoDB" id="2363873at2759"/>